<comment type="pathway">
    <text evidence="4">Amino-acid biosynthesis; D-alanine biosynthesis; D-alanine from L-alanine: step 1/1.</text>
</comment>
<dbReference type="UniPathway" id="UPA00042">
    <property type="reaction ID" value="UER00497"/>
</dbReference>
<feature type="modified residue" description="N6-(pyridoxal phosphate)lysine" evidence="4 5">
    <location>
        <position position="46"/>
    </location>
</feature>
<feature type="active site" description="Proton acceptor; specific for D-alanine" evidence="4">
    <location>
        <position position="46"/>
    </location>
</feature>
<evidence type="ECO:0000256" key="4">
    <source>
        <dbReference type="HAMAP-Rule" id="MF_01201"/>
    </source>
</evidence>
<dbReference type="EMBL" id="NEVP01000011">
    <property type="protein sequence ID" value="OZI46648.1"/>
    <property type="molecule type" value="Genomic_DNA"/>
</dbReference>
<keyword evidence="9" id="KW-1185">Reference proteome</keyword>
<organism evidence="8 9">
    <name type="scientific">Bordetella genomosp. 5</name>
    <dbReference type="NCBI Taxonomy" id="1395608"/>
    <lineage>
        <taxon>Bacteria</taxon>
        <taxon>Pseudomonadati</taxon>
        <taxon>Pseudomonadota</taxon>
        <taxon>Betaproteobacteria</taxon>
        <taxon>Burkholderiales</taxon>
        <taxon>Alcaligenaceae</taxon>
        <taxon>Bordetella</taxon>
    </lineage>
</organism>
<sequence length="397" mass="41254">MSGVMPAQPRVVARVDAGAVAHNLATLRGWLGAPQGRAPRIWATVKADAYGHGLAHVLPGLAQADGLAALNLAEAQACRAAGWRGPVLVYGGLHEPADAERLTQDDLHLVISHAAQLDWLRDAATAPARPPALWLRYSGDLNLSGFDTAEYRDAYERAQALVRRGRVRAVHHLNHYAAAEDDDGVAQADAAFRAAIAGLPGCVSTSNSAALARHQAHAGTTDWVRPGLALYGASPLAGATGAELGLRPAMSLHSRLIATRRVAAGTHLGYRGAYVSERDMLVGMVSCGYADGYPRLAQTGTPVLVDGVPTRVVGRISMDMMAVDLDPAPHARPGADVLLWGPALPVETVAAAAGTIAADLLTGLTGRVPVQAAAAQAATSSREREGANSRNSAVATR</sequence>
<dbReference type="GO" id="GO:0008784">
    <property type="term" value="F:alanine racemase activity"/>
    <property type="evidence" value="ECO:0007669"/>
    <property type="project" value="UniProtKB-UniRule"/>
</dbReference>
<dbReference type="SMART" id="SM01005">
    <property type="entry name" value="Ala_racemase_C"/>
    <property type="match status" value="1"/>
</dbReference>
<evidence type="ECO:0000259" key="7">
    <source>
        <dbReference type="SMART" id="SM01005"/>
    </source>
</evidence>
<comment type="caution">
    <text evidence="4">Lacks conserved residue(s) required for the propagation of feature annotation.</text>
</comment>
<comment type="similarity">
    <text evidence="4">Belongs to the alanine racemase family.</text>
</comment>
<dbReference type="SUPFAM" id="SSF51419">
    <property type="entry name" value="PLP-binding barrel"/>
    <property type="match status" value="1"/>
</dbReference>
<dbReference type="InterPro" id="IPR000821">
    <property type="entry name" value="Ala_racemase"/>
</dbReference>
<evidence type="ECO:0000313" key="8">
    <source>
        <dbReference type="EMBL" id="OZI46648.1"/>
    </source>
</evidence>
<dbReference type="Gene3D" id="2.40.37.10">
    <property type="entry name" value="Lyase, Ornithine Decarboxylase, Chain A, domain 1"/>
    <property type="match status" value="1"/>
</dbReference>
<protein>
    <recommendedName>
        <fullName evidence="4">Alanine racemase</fullName>
        <ecNumber evidence="4">5.1.1.1</ecNumber>
    </recommendedName>
</protein>
<dbReference type="InterPro" id="IPR001608">
    <property type="entry name" value="Ala_racemase_N"/>
</dbReference>
<gene>
    <name evidence="8" type="ORF">CAL25_18300</name>
</gene>
<dbReference type="SUPFAM" id="SSF50621">
    <property type="entry name" value="Alanine racemase C-terminal domain-like"/>
    <property type="match status" value="1"/>
</dbReference>
<evidence type="ECO:0000256" key="6">
    <source>
        <dbReference type="SAM" id="MobiDB-lite"/>
    </source>
</evidence>
<feature type="binding site" evidence="4">
    <location>
        <position position="318"/>
    </location>
    <ligand>
        <name>substrate</name>
    </ligand>
</feature>
<dbReference type="AlphaFoldDB" id="A0A261TAI5"/>
<dbReference type="InterPro" id="IPR011079">
    <property type="entry name" value="Ala_racemase_C"/>
</dbReference>
<dbReference type="HAMAP" id="MF_01201">
    <property type="entry name" value="Ala_racemase"/>
    <property type="match status" value="1"/>
</dbReference>
<evidence type="ECO:0000256" key="1">
    <source>
        <dbReference type="ARBA" id="ARBA00001933"/>
    </source>
</evidence>
<dbReference type="InterPro" id="IPR009006">
    <property type="entry name" value="Ala_racemase/Decarboxylase_C"/>
</dbReference>
<evidence type="ECO:0000256" key="5">
    <source>
        <dbReference type="PIRSR" id="PIRSR600821-50"/>
    </source>
</evidence>
<dbReference type="Pfam" id="PF01168">
    <property type="entry name" value="Ala_racemase_N"/>
    <property type="match status" value="1"/>
</dbReference>
<feature type="domain" description="Alanine racemase C-terminal" evidence="7">
    <location>
        <begin position="249"/>
        <end position="373"/>
    </location>
</feature>
<dbReference type="Gene3D" id="3.20.20.10">
    <property type="entry name" value="Alanine racemase"/>
    <property type="match status" value="1"/>
</dbReference>
<name>A0A261TAI5_9BORD</name>
<feature type="region of interest" description="Disordered" evidence="6">
    <location>
        <begin position="375"/>
        <end position="397"/>
    </location>
</feature>
<dbReference type="PANTHER" id="PTHR30511">
    <property type="entry name" value="ALANINE RACEMASE"/>
    <property type="match status" value="1"/>
</dbReference>
<evidence type="ECO:0000256" key="2">
    <source>
        <dbReference type="ARBA" id="ARBA00022898"/>
    </source>
</evidence>
<dbReference type="Pfam" id="PF00842">
    <property type="entry name" value="Ala_racemase_C"/>
    <property type="match status" value="1"/>
</dbReference>
<dbReference type="GO" id="GO:0030632">
    <property type="term" value="P:D-alanine biosynthetic process"/>
    <property type="evidence" value="ECO:0007669"/>
    <property type="project" value="UniProtKB-UniRule"/>
</dbReference>
<dbReference type="PROSITE" id="PS00395">
    <property type="entry name" value="ALANINE_RACEMASE"/>
    <property type="match status" value="1"/>
</dbReference>
<dbReference type="EC" id="5.1.1.1" evidence="4"/>
<accession>A0A261TAI5</accession>
<dbReference type="PRINTS" id="PR00992">
    <property type="entry name" value="ALARACEMASE"/>
</dbReference>
<keyword evidence="3 4" id="KW-0413">Isomerase</keyword>
<dbReference type="Proteomes" id="UP000216913">
    <property type="component" value="Unassembled WGS sequence"/>
</dbReference>
<dbReference type="GO" id="GO:0030170">
    <property type="term" value="F:pyridoxal phosphate binding"/>
    <property type="evidence" value="ECO:0007669"/>
    <property type="project" value="UniProtKB-UniRule"/>
</dbReference>
<dbReference type="InterPro" id="IPR020622">
    <property type="entry name" value="Ala_racemase_pyridoxalP-BS"/>
</dbReference>
<comment type="function">
    <text evidence="4">Catalyzes the interconversion of L-alanine and D-alanine. May also act on other amino acids.</text>
</comment>
<dbReference type="OrthoDB" id="9813814at2"/>
<evidence type="ECO:0000313" key="9">
    <source>
        <dbReference type="Proteomes" id="UP000216913"/>
    </source>
</evidence>
<dbReference type="InterPro" id="IPR029066">
    <property type="entry name" value="PLP-binding_barrel"/>
</dbReference>
<comment type="caution">
    <text evidence="8">The sequence shown here is derived from an EMBL/GenBank/DDBJ whole genome shotgun (WGS) entry which is preliminary data.</text>
</comment>
<comment type="cofactor">
    <cofactor evidence="1 4 5">
        <name>pyridoxal 5'-phosphate</name>
        <dbReference type="ChEBI" id="CHEBI:597326"/>
    </cofactor>
</comment>
<dbReference type="PANTHER" id="PTHR30511:SF0">
    <property type="entry name" value="ALANINE RACEMASE, CATABOLIC-RELATED"/>
    <property type="match status" value="1"/>
</dbReference>
<dbReference type="NCBIfam" id="TIGR00492">
    <property type="entry name" value="alr"/>
    <property type="match status" value="1"/>
</dbReference>
<proteinExistence type="inferred from homology"/>
<reference evidence="8 9" key="1">
    <citation type="submission" date="2017-05" db="EMBL/GenBank/DDBJ databases">
        <title>Complete and WGS of Bordetella genogroups.</title>
        <authorList>
            <person name="Spilker T."/>
            <person name="LiPuma J."/>
        </authorList>
    </citation>
    <scope>NUCLEOTIDE SEQUENCE [LARGE SCALE GENOMIC DNA]</scope>
    <source>
        <strain evidence="8 9">AU10456</strain>
    </source>
</reference>
<feature type="active site" description="Proton acceptor; specific for L-alanine" evidence="4">
    <location>
        <position position="270"/>
    </location>
</feature>
<feature type="compositionally biased region" description="Polar residues" evidence="6">
    <location>
        <begin position="388"/>
        <end position="397"/>
    </location>
</feature>
<comment type="catalytic activity">
    <reaction evidence="4">
        <text>L-alanine = D-alanine</text>
        <dbReference type="Rhea" id="RHEA:20249"/>
        <dbReference type="ChEBI" id="CHEBI:57416"/>
        <dbReference type="ChEBI" id="CHEBI:57972"/>
        <dbReference type="EC" id="5.1.1.1"/>
    </reaction>
</comment>
<evidence type="ECO:0000256" key="3">
    <source>
        <dbReference type="ARBA" id="ARBA00023235"/>
    </source>
</evidence>
<dbReference type="GO" id="GO:0005829">
    <property type="term" value="C:cytosol"/>
    <property type="evidence" value="ECO:0007669"/>
    <property type="project" value="TreeGrafter"/>
</dbReference>
<keyword evidence="2 4" id="KW-0663">Pyridoxal phosphate</keyword>